<dbReference type="EMBL" id="VLJT01000022">
    <property type="protein sequence ID" value="TWH16405.1"/>
    <property type="molecule type" value="Genomic_DNA"/>
</dbReference>
<reference evidence="2 3" key="1">
    <citation type="submission" date="2019-07" db="EMBL/GenBank/DDBJ databases">
        <title>Genome sequencing of lignin-degrading bacterial isolates.</title>
        <authorList>
            <person name="Gladden J."/>
        </authorList>
    </citation>
    <scope>NUCLEOTIDE SEQUENCE [LARGE SCALE GENOMIC DNA]</scope>
    <source>
        <strain evidence="2 3">J45</strain>
    </source>
</reference>
<sequence length="345" mass="36173">MRGVVAVEVQDPLTRLRGGGGVAVEQIRQANQHVAHLLGTVHGEMGGGAAVVGFLAADDDADPFVGEGVEGILVGRIVTEVDRHECLRFGDLIEDPAQRRSLVRCTRRDHLEYSAAAQNPETILCSCDLGDGRGDVLDALGGRGAPVDGDDEAAVFDHDTRDRAQPVFEASGHLGQERNGGHRVGIVVPFAVRAGEFAAVAARIPNPRDPDPCLHVGQIASADHRDRAGRQPPQGCAGAVGKSCGVRIRHDVGQGAVEVEQDRRGAHAQQGCHLVPGGEGIGDRRQVQITRAQVDLAGIADHHGVLPTGFADAVRAGDDDHQGEPGSVRRGGDLVVGGEHDGQCR</sequence>
<evidence type="ECO:0000256" key="1">
    <source>
        <dbReference type="SAM" id="MobiDB-lite"/>
    </source>
</evidence>
<evidence type="ECO:0000313" key="3">
    <source>
        <dbReference type="Proteomes" id="UP000317573"/>
    </source>
</evidence>
<name>A0A562E301_RHORH</name>
<protein>
    <submittedName>
        <fullName evidence="2">Uncharacterized protein</fullName>
    </submittedName>
</protein>
<feature type="region of interest" description="Disordered" evidence="1">
    <location>
        <begin position="316"/>
        <end position="345"/>
    </location>
</feature>
<dbReference type="Proteomes" id="UP000317573">
    <property type="component" value="Unassembled WGS sequence"/>
</dbReference>
<evidence type="ECO:0000313" key="2">
    <source>
        <dbReference type="EMBL" id="TWH16405.1"/>
    </source>
</evidence>
<proteinExistence type="predicted"/>
<comment type="caution">
    <text evidence="2">The sequence shown here is derived from an EMBL/GenBank/DDBJ whole genome shotgun (WGS) entry which is preliminary data.</text>
</comment>
<gene>
    <name evidence="2" type="ORF">L618_002400000090</name>
</gene>
<accession>A0A562E301</accession>
<dbReference type="AlphaFoldDB" id="A0A562E301"/>
<organism evidence="2 3">
    <name type="scientific">Rhodococcus rhodochrous J45</name>
    <dbReference type="NCBI Taxonomy" id="935266"/>
    <lineage>
        <taxon>Bacteria</taxon>
        <taxon>Bacillati</taxon>
        <taxon>Actinomycetota</taxon>
        <taxon>Actinomycetes</taxon>
        <taxon>Mycobacteriales</taxon>
        <taxon>Nocardiaceae</taxon>
        <taxon>Rhodococcus</taxon>
    </lineage>
</organism>